<keyword evidence="3" id="KW-1185">Reference proteome</keyword>
<protein>
    <recommendedName>
        <fullName evidence="4">Outer membrane protein beta-barrel domain-containing protein</fullName>
    </recommendedName>
</protein>
<gene>
    <name evidence="2" type="ORF">JCM19294_692</name>
</gene>
<evidence type="ECO:0000256" key="1">
    <source>
        <dbReference type="SAM" id="SignalP"/>
    </source>
</evidence>
<reference evidence="2" key="1">
    <citation type="journal article" date="2014" name="Genome Announc.">
        <title>Draft Genome Sequences of Marine Flavobacterium Nonlabens Strains NR17, NR24, NR27, NR32, NR33, and Ara13.</title>
        <authorList>
            <person name="Nakanishi M."/>
            <person name="Meirelles P."/>
            <person name="Suzuki R."/>
            <person name="Takatani N."/>
            <person name="Mino S."/>
            <person name="Suda W."/>
            <person name="Oshima K."/>
            <person name="Hattori M."/>
            <person name="Ohkuma M."/>
            <person name="Hosokawa M."/>
            <person name="Miyashita K."/>
            <person name="Thompson F.L."/>
            <person name="Niwa A."/>
            <person name="Sawabe T."/>
            <person name="Sawabe T."/>
        </authorList>
    </citation>
    <scope>NUCLEOTIDE SEQUENCE [LARGE SCALE GENOMIC DNA]</scope>
    <source>
        <strain evidence="2">JCM 19294</strain>
    </source>
</reference>
<dbReference type="Proteomes" id="UP000029221">
    <property type="component" value="Unassembled WGS sequence"/>
</dbReference>
<organism evidence="2 3">
    <name type="scientific">Nonlabens tegetincola</name>
    <dbReference type="NCBI Taxonomy" id="323273"/>
    <lineage>
        <taxon>Bacteria</taxon>
        <taxon>Pseudomonadati</taxon>
        <taxon>Bacteroidota</taxon>
        <taxon>Flavobacteriia</taxon>
        <taxon>Flavobacteriales</taxon>
        <taxon>Flavobacteriaceae</taxon>
        <taxon>Nonlabens</taxon>
    </lineage>
</organism>
<accession>A0A090QNV0</accession>
<dbReference type="eggNOG" id="COG3637">
    <property type="taxonomic scope" value="Bacteria"/>
</dbReference>
<comment type="caution">
    <text evidence="2">The sequence shown here is derived from an EMBL/GenBank/DDBJ whole genome shotgun (WGS) entry which is preliminary data.</text>
</comment>
<evidence type="ECO:0008006" key="4">
    <source>
        <dbReference type="Google" id="ProtNLM"/>
    </source>
</evidence>
<keyword evidence="1" id="KW-0732">Signal</keyword>
<proteinExistence type="predicted"/>
<dbReference type="RefSeq" id="WP_042278721.1">
    <property type="nucleotide sequence ID" value="NZ_BBML01000004.1"/>
</dbReference>
<dbReference type="InterPro" id="IPR011250">
    <property type="entry name" value="OMP/PagP_B-barrel"/>
</dbReference>
<dbReference type="AlphaFoldDB" id="A0A090QNV0"/>
<evidence type="ECO:0000313" key="2">
    <source>
        <dbReference type="EMBL" id="GAK97186.1"/>
    </source>
</evidence>
<dbReference type="EMBL" id="BBML01000004">
    <property type="protein sequence ID" value="GAK97186.1"/>
    <property type="molecule type" value="Genomic_DNA"/>
</dbReference>
<dbReference type="Gene3D" id="2.40.160.20">
    <property type="match status" value="1"/>
</dbReference>
<feature type="signal peptide" evidence="1">
    <location>
        <begin position="1"/>
        <end position="18"/>
    </location>
</feature>
<evidence type="ECO:0000313" key="3">
    <source>
        <dbReference type="Proteomes" id="UP000029221"/>
    </source>
</evidence>
<sequence>MKRIFLFFGLLISGLISAQEISNNAIGIRAGDGDGFGTEISYQRYLGGNNRLEIDLGIESGNNFDGFKASGIYHWVWNIDGGFNWYAGPGAGIAFIDLDDDFPGRDRFDDSETSLFVGGQVGIEYNFDIPLILSLDVRPEFYFGDFRDGNDFDVALGIRYQF</sequence>
<name>A0A090QNV0_9FLAO</name>
<dbReference type="STRING" id="319236.BST91_04730"/>
<dbReference type="SUPFAM" id="SSF56925">
    <property type="entry name" value="OMPA-like"/>
    <property type="match status" value="1"/>
</dbReference>
<feature type="chain" id="PRO_5001862022" description="Outer membrane protein beta-barrel domain-containing protein" evidence="1">
    <location>
        <begin position="19"/>
        <end position="162"/>
    </location>
</feature>